<evidence type="ECO:0000313" key="8">
    <source>
        <dbReference type="EMBL" id="EFM12161.1"/>
    </source>
</evidence>
<dbReference type="InterPro" id="IPR009081">
    <property type="entry name" value="PP-bd_ACP"/>
</dbReference>
<dbReference type="GO" id="GO:0000035">
    <property type="term" value="F:acyl binding"/>
    <property type="evidence" value="ECO:0007669"/>
    <property type="project" value="TreeGrafter"/>
</dbReference>
<feature type="domain" description="Carrier" evidence="7">
    <location>
        <begin position="7"/>
        <end position="84"/>
    </location>
</feature>
<dbReference type="SUPFAM" id="SSF47336">
    <property type="entry name" value="ACP-like"/>
    <property type="match status" value="1"/>
</dbReference>
<name>E0I5B9_9BACL</name>
<dbReference type="STRING" id="717606.PaecuDRAFT_0841"/>
<evidence type="ECO:0000259" key="7">
    <source>
        <dbReference type="PROSITE" id="PS50075"/>
    </source>
</evidence>
<evidence type="ECO:0000256" key="3">
    <source>
        <dbReference type="ARBA" id="ARBA00022553"/>
    </source>
</evidence>
<evidence type="ECO:0000256" key="4">
    <source>
        <dbReference type="ARBA" id="ARBA00022832"/>
    </source>
</evidence>
<dbReference type="PROSITE" id="PS00012">
    <property type="entry name" value="PHOSPHOPANTETHEINE"/>
    <property type="match status" value="1"/>
</dbReference>
<protein>
    <submittedName>
        <fullName evidence="8">Phosphopantetheine-binding protein</fullName>
    </submittedName>
</protein>
<keyword evidence="9" id="KW-1185">Reference proteome</keyword>
<dbReference type="InterPro" id="IPR006162">
    <property type="entry name" value="Ppantetheine_attach_site"/>
</dbReference>
<keyword evidence="5" id="KW-0443">Lipid metabolism</keyword>
<sequence length="86" mass="9571">MQQTTAHELEAKVKSILADILKCQAATIEADANLTTDLGMDSIQFLDMLANLEEQFGFELDVDDMHPDRFQSAQAIIRFIQGRATA</sequence>
<dbReference type="EMBL" id="AEDD01000002">
    <property type="protein sequence ID" value="EFM12161.1"/>
    <property type="molecule type" value="Genomic_DNA"/>
</dbReference>
<accession>E0I5B9</accession>
<keyword evidence="4" id="KW-0276">Fatty acid metabolism</keyword>
<evidence type="ECO:0000256" key="1">
    <source>
        <dbReference type="ARBA" id="ARBA00022450"/>
    </source>
</evidence>
<organism evidence="8 9">
    <name type="scientific">Paenibacillus curdlanolyticus YK9</name>
    <dbReference type="NCBI Taxonomy" id="717606"/>
    <lineage>
        <taxon>Bacteria</taxon>
        <taxon>Bacillati</taxon>
        <taxon>Bacillota</taxon>
        <taxon>Bacilli</taxon>
        <taxon>Bacillales</taxon>
        <taxon>Paenibacillaceae</taxon>
        <taxon>Paenibacillus</taxon>
    </lineage>
</organism>
<gene>
    <name evidence="8" type="ORF">PaecuDRAFT_0841</name>
</gene>
<proteinExistence type="predicted"/>
<evidence type="ECO:0000256" key="2">
    <source>
        <dbReference type="ARBA" id="ARBA00022516"/>
    </source>
</evidence>
<keyword evidence="6" id="KW-0275">Fatty acid biosynthesis</keyword>
<dbReference type="InterPro" id="IPR036736">
    <property type="entry name" value="ACP-like_sf"/>
</dbReference>
<dbReference type="RefSeq" id="WP_006036856.1">
    <property type="nucleotide sequence ID" value="NZ_AEDD01000002.1"/>
</dbReference>
<reference evidence="8 9" key="1">
    <citation type="submission" date="2010-07" db="EMBL/GenBank/DDBJ databases">
        <title>The draft genome of Paenibacillus curdlanolyticus YK9.</title>
        <authorList>
            <consortium name="US DOE Joint Genome Institute (JGI-PGF)"/>
            <person name="Lucas S."/>
            <person name="Copeland A."/>
            <person name="Lapidus A."/>
            <person name="Cheng J.-F."/>
            <person name="Bruce D."/>
            <person name="Goodwin L."/>
            <person name="Pitluck S."/>
            <person name="Land M.L."/>
            <person name="Hauser L."/>
            <person name="Chang Y.-J."/>
            <person name="Jeffries C."/>
            <person name="Anderson I.J."/>
            <person name="Johnson E."/>
            <person name="Loganathan U."/>
            <person name="Mulhopadhyay B."/>
            <person name="Kyrpides N."/>
            <person name="Woyke T.J."/>
        </authorList>
    </citation>
    <scope>NUCLEOTIDE SEQUENCE [LARGE SCALE GENOMIC DNA]</scope>
    <source>
        <strain evidence="8 9">YK9</strain>
    </source>
</reference>
<dbReference type="AlphaFoldDB" id="E0I5B9"/>
<dbReference type="PANTHER" id="PTHR20863">
    <property type="entry name" value="ACYL CARRIER PROTEIN"/>
    <property type="match status" value="1"/>
</dbReference>
<evidence type="ECO:0000256" key="5">
    <source>
        <dbReference type="ARBA" id="ARBA00023098"/>
    </source>
</evidence>
<dbReference type="InterPro" id="IPR003231">
    <property type="entry name" value="ACP"/>
</dbReference>
<keyword evidence="1" id="KW-0596">Phosphopantetheine</keyword>
<keyword evidence="2" id="KW-0444">Lipid biosynthesis</keyword>
<dbReference type="Gene3D" id="1.10.1200.10">
    <property type="entry name" value="ACP-like"/>
    <property type="match status" value="1"/>
</dbReference>
<evidence type="ECO:0000256" key="6">
    <source>
        <dbReference type="ARBA" id="ARBA00023160"/>
    </source>
</evidence>
<dbReference type="Proteomes" id="UP000005387">
    <property type="component" value="Unassembled WGS sequence"/>
</dbReference>
<evidence type="ECO:0000313" key="9">
    <source>
        <dbReference type="Proteomes" id="UP000005387"/>
    </source>
</evidence>
<dbReference type="GO" id="GO:0000036">
    <property type="term" value="F:acyl carrier activity"/>
    <property type="evidence" value="ECO:0007669"/>
    <property type="project" value="TreeGrafter"/>
</dbReference>
<dbReference type="PROSITE" id="PS50075">
    <property type="entry name" value="CARRIER"/>
    <property type="match status" value="1"/>
</dbReference>
<dbReference type="eggNOG" id="ENOG50307HI">
    <property type="taxonomic scope" value="Bacteria"/>
</dbReference>
<dbReference type="PANTHER" id="PTHR20863:SF76">
    <property type="entry name" value="CARRIER DOMAIN-CONTAINING PROTEIN"/>
    <property type="match status" value="1"/>
</dbReference>
<dbReference type="Pfam" id="PF00550">
    <property type="entry name" value="PP-binding"/>
    <property type="match status" value="1"/>
</dbReference>
<keyword evidence="3" id="KW-0597">Phosphoprotein</keyword>
<dbReference type="OrthoDB" id="2651967at2"/>